<accession>A0A8X7W9C5</accession>
<evidence type="ECO:0000313" key="2">
    <source>
        <dbReference type="Proteomes" id="UP000886595"/>
    </source>
</evidence>
<sequence>MLVDELNQSKTEVTIKGVRNTEIQSMVQDILEISKQDHFTFHHVSRDCTMFTSSPVIHHLLCLSPHRKTSIDRRRLRSTSTGGDSPE</sequence>
<gene>
    <name evidence="1" type="ORF">Bca52824_007463</name>
</gene>
<comment type="caution">
    <text evidence="1">The sequence shown here is derived from an EMBL/GenBank/DDBJ whole genome shotgun (WGS) entry which is preliminary data.</text>
</comment>
<organism evidence="1 2">
    <name type="scientific">Brassica carinata</name>
    <name type="common">Ethiopian mustard</name>
    <name type="synonym">Abyssinian cabbage</name>
    <dbReference type="NCBI Taxonomy" id="52824"/>
    <lineage>
        <taxon>Eukaryota</taxon>
        <taxon>Viridiplantae</taxon>
        <taxon>Streptophyta</taxon>
        <taxon>Embryophyta</taxon>
        <taxon>Tracheophyta</taxon>
        <taxon>Spermatophyta</taxon>
        <taxon>Magnoliopsida</taxon>
        <taxon>eudicotyledons</taxon>
        <taxon>Gunneridae</taxon>
        <taxon>Pentapetalae</taxon>
        <taxon>rosids</taxon>
        <taxon>malvids</taxon>
        <taxon>Brassicales</taxon>
        <taxon>Brassicaceae</taxon>
        <taxon>Brassiceae</taxon>
        <taxon>Brassica</taxon>
    </lineage>
</organism>
<keyword evidence="2" id="KW-1185">Reference proteome</keyword>
<protein>
    <submittedName>
        <fullName evidence="1">Uncharacterized protein</fullName>
    </submittedName>
</protein>
<dbReference type="Proteomes" id="UP000886595">
    <property type="component" value="Unassembled WGS sequence"/>
</dbReference>
<proteinExistence type="predicted"/>
<reference evidence="1 2" key="1">
    <citation type="submission" date="2020-02" db="EMBL/GenBank/DDBJ databases">
        <authorList>
            <person name="Ma Q."/>
            <person name="Huang Y."/>
            <person name="Song X."/>
            <person name="Pei D."/>
        </authorList>
    </citation>
    <scope>NUCLEOTIDE SEQUENCE [LARGE SCALE GENOMIC DNA]</scope>
    <source>
        <strain evidence="1">Sxm20200214</strain>
        <tissue evidence="1">Leaf</tissue>
    </source>
</reference>
<dbReference type="EMBL" id="JAAMPC010000002">
    <property type="protein sequence ID" value="KAG2324735.1"/>
    <property type="molecule type" value="Genomic_DNA"/>
</dbReference>
<name>A0A8X7W9C5_BRACI</name>
<dbReference type="AlphaFoldDB" id="A0A8X7W9C5"/>
<evidence type="ECO:0000313" key="1">
    <source>
        <dbReference type="EMBL" id="KAG2324735.1"/>
    </source>
</evidence>